<feature type="transmembrane region" description="Helical" evidence="1">
    <location>
        <begin position="20"/>
        <end position="40"/>
    </location>
</feature>
<reference evidence="2 3" key="1">
    <citation type="journal article" date="2018" name="Sci. Data">
        <title>The draft genome sequence of cork oak.</title>
        <authorList>
            <person name="Ramos A.M."/>
            <person name="Usie A."/>
            <person name="Barbosa P."/>
            <person name="Barros P.M."/>
            <person name="Capote T."/>
            <person name="Chaves I."/>
            <person name="Simoes F."/>
            <person name="Abreu I."/>
            <person name="Carrasquinho I."/>
            <person name="Faro C."/>
            <person name="Guimaraes J.B."/>
            <person name="Mendonca D."/>
            <person name="Nobrega F."/>
            <person name="Rodrigues L."/>
            <person name="Saibo N.J.M."/>
            <person name="Varela M.C."/>
            <person name="Egas C."/>
            <person name="Matos J."/>
            <person name="Miguel C.M."/>
            <person name="Oliveira M.M."/>
            <person name="Ricardo C.P."/>
            <person name="Goncalves S."/>
        </authorList>
    </citation>
    <scope>NUCLEOTIDE SEQUENCE [LARGE SCALE GENOMIC DNA]</scope>
    <source>
        <strain evidence="3">cv. HL8</strain>
    </source>
</reference>
<evidence type="ECO:0000256" key="1">
    <source>
        <dbReference type="SAM" id="Phobius"/>
    </source>
</evidence>
<dbReference type="PANTHER" id="PTHR42678:SF25">
    <property type="entry name" value="AMIDASE C869.01"/>
    <property type="match status" value="1"/>
</dbReference>
<evidence type="ECO:0000313" key="3">
    <source>
        <dbReference type="Proteomes" id="UP000237347"/>
    </source>
</evidence>
<keyword evidence="1" id="KW-0812">Transmembrane</keyword>
<keyword evidence="1" id="KW-0472">Membrane</keyword>
<gene>
    <name evidence="2" type="ORF">CFP56_033209</name>
</gene>
<keyword evidence="3" id="KW-1185">Reference proteome</keyword>
<accession>A0AAW0MB55</accession>
<dbReference type="Proteomes" id="UP000237347">
    <property type="component" value="Unassembled WGS sequence"/>
</dbReference>
<dbReference type="PANTHER" id="PTHR42678">
    <property type="entry name" value="AMIDASE"/>
    <property type="match status" value="1"/>
</dbReference>
<organism evidence="2 3">
    <name type="scientific">Quercus suber</name>
    <name type="common">Cork oak</name>
    <dbReference type="NCBI Taxonomy" id="58331"/>
    <lineage>
        <taxon>Eukaryota</taxon>
        <taxon>Viridiplantae</taxon>
        <taxon>Streptophyta</taxon>
        <taxon>Embryophyta</taxon>
        <taxon>Tracheophyta</taxon>
        <taxon>Spermatophyta</taxon>
        <taxon>Magnoliopsida</taxon>
        <taxon>eudicotyledons</taxon>
        <taxon>Gunneridae</taxon>
        <taxon>Pentapetalae</taxon>
        <taxon>rosids</taxon>
        <taxon>fabids</taxon>
        <taxon>Fagales</taxon>
        <taxon>Fagaceae</taxon>
        <taxon>Quercus</taxon>
    </lineage>
</organism>
<proteinExistence type="predicted"/>
<dbReference type="AlphaFoldDB" id="A0AAW0MB55"/>
<evidence type="ECO:0000313" key="2">
    <source>
        <dbReference type="EMBL" id="KAK7860656.1"/>
    </source>
</evidence>
<comment type="caution">
    <text evidence="2">The sequence shown here is derived from an EMBL/GenBank/DDBJ whole genome shotgun (WGS) entry which is preliminary data.</text>
</comment>
<keyword evidence="1" id="KW-1133">Transmembrane helix</keyword>
<sequence length="123" mass="13350">MKYWNMQNPYLKSGGTCGSSSGSAISVAANMVSVYAFWLFKGSNRSTTSTDSNIGNLFSFVIAGTERYGRDDLIASENTSGIGEQEIEAIENDGKLVKYGFEKLMKDNNLDAMLTIGSNASKY</sequence>
<protein>
    <submittedName>
        <fullName evidence="2">Amidase</fullName>
    </submittedName>
</protein>
<name>A0AAW0MB55_QUESU</name>
<dbReference type="EMBL" id="PKMF04000005">
    <property type="protein sequence ID" value="KAK7860656.1"/>
    <property type="molecule type" value="Genomic_DNA"/>
</dbReference>